<sequence length="59" mass="6922">MGILPKNTECRHLGLASTIHVQYIFTYTIIHYISAQKEFKTGRETHAEMMLWLNNDINK</sequence>
<dbReference type="AlphaFoldDB" id="A0A8H8D6K2"/>
<organism evidence="1 2">
    <name type="scientific">Ajellomyces capsulatus</name>
    <name type="common">Darling's disease fungus</name>
    <name type="synonym">Histoplasma capsulatum</name>
    <dbReference type="NCBI Taxonomy" id="5037"/>
    <lineage>
        <taxon>Eukaryota</taxon>
        <taxon>Fungi</taxon>
        <taxon>Dikarya</taxon>
        <taxon>Ascomycota</taxon>
        <taxon>Pezizomycotina</taxon>
        <taxon>Eurotiomycetes</taxon>
        <taxon>Eurotiomycetidae</taxon>
        <taxon>Onygenales</taxon>
        <taxon>Ajellomycetaceae</taxon>
        <taxon>Histoplasma</taxon>
    </lineage>
</organism>
<proteinExistence type="predicted"/>
<gene>
    <name evidence="1" type="ORF">I7I52_01936</name>
</gene>
<reference evidence="1 2" key="1">
    <citation type="submission" date="2021-01" db="EMBL/GenBank/DDBJ databases">
        <title>Chromosome-level genome assembly of a human fungal pathogen reveals clustering of transcriptionally co-regulated genes.</title>
        <authorList>
            <person name="Voorhies M."/>
            <person name="Cohen S."/>
            <person name="Shea T.P."/>
            <person name="Petrus S."/>
            <person name="Munoz J.F."/>
            <person name="Poplawski S."/>
            <person name="Goldman W.E."/>
            <person name="Michael T."/>
            <person name="Cuomo C.A."/>
            <person name="Sil A."/>
            <person name="Beyhan S."/>
        </authorList>
    </citation>
    <scope>NUCLEOTIDE SEQUENCE [LARGE SCALE GENOMIC DNA]</scope>
    <source>
        <strain evidence="1 2">G184AR</strain>
    </source>
</reference>
<dbReference type="Proteomes" id="UP000670092">
    <property type="component" value="Unassembled WGS sequence"/>
</dbReference>
<accession>A0A8H8D6K2</accession>
<evidence type="ECO:0000313" key="1">
    <source>
        <dbReference type="EMBL" id="KAG5303815.1"/>
    </source>
</evidence>
<dbReference type="VEuPathDB" id="FungiDB:I7I52_01936"/>
<protein>
    <submittedName>
        <fullName evidence="1">Uncharacterized protein</fullName>
    </submittedName>
</protein>
<name>A0A8H8D6K2_AJECA</name>
<evidence type="ECO:0000313" key="2">
    <source>
        <dbReference type="Proteomes" id="UP000670092"/>
    </source>
</evidence>
<dbReference type="EMBL" id="JAEVHI010000001">
    <property type="protein sequence ID" value="KAG5303815.1"/>
    <property type="molecule type" value="Genomic_DNA"/>
</dbReference>
<comment type="caution">
    <text evidence="1">The sequence shown here is derived from an EMBL/GenBank/DDBJ whole genome shotgun (WGS) entry which is preliminary data.</text>
</comment>